<feature type="domain" description="Anthranilate synthase component I N-terminal" evidence="10">
    <location>
        <begin position="31"/>
        <end position="171"/>
    </location>
</feature>
<comment type="subunit">
    <text evidence="2">Heterotetramer consisting of two non-identical subunits: a beta subunit (TrpG) and a large alpha subunit (TrpE).</text>
</comment>
<dbReference type="GO" id="GO:0000162">
    <property type="term" value="P:L-tryptophan biosynthetic process"/>
    <property type="evidence" value="ECO:0007669"/>
    <property type="project" value="TreeGrafter"/>
</dbReference>
<dbReference type="InterPro" id="IPR019999">
    <property type="entry name" value="Anth_synth_I-like"/>
</dbReference>
<proteinExistence type="predicted"/>
<dbReference type="PRINTS" id="PR00095">
    <property type="entry name" value="ANTSNTHASEI"/>
</dbReference>
<evidence type="ECO:0000256" key="4">
    <source>
        <dbReference type="ARBA" id="ARBA00022723"/>
    </source>
</evidence>
<keyword evidence="6" id="KW-0456">Lyase</keyword>
<dbReference type="Gene3D" id="3.60.120.10">
    <property type="entry name" value="Anthranilate synthase"/>
    <property type="match status" value="1"/>
</dbReference>
<dbReference type="PANTHER" id="PTHR11236">
    <property type="entry name" value="AMINOBENZOATE/ANTHRANILATE SYNTHASE"/>
    <property type="match status" value="1"/>
</dbReference>
<evidence type="ECO:0000313" key="12">
    <source>
        <dbReference type="Proteomes" id="UP000182719"/>
    </source>
</evidence>
<evidence type="ECO:0000256" key="3">
    <source>
        <dbReference type="ARBA" id="ARBA00020653"/>
    </source>
</evidence>
<comment type="function">
    <text evidence="7">Part of a heterotetrameric complex that catalyzes the two-step biosynthesis of anthranilate, an intermediate in the biosynthesis of L-tryptophan. In the first step, the glutamine-binding beta subunit (TrpG) of anthranilate synthase (AS) provides the glutamine amidotransferase activity which generates ammonia as a substrate that, along with chorismate, is used in the second step, catalyzed by the large alpha subunit of AS (TrpE) to produce anthranilate. In the absence of TrpG, TrpE can synthesize anthranilate directly from chorismate and high concentrations of ammonia.</text>
</comment>
<evidence type="ECO:0000313" key="11">
    <source>
        <dbReference type="EMBL" id="SEL73008.1"/>
    </source>
</evidence>
<dbReference type="InterPro" id="IPR006805">
    <property type="entry name" value="Anth_synth_I_N"/>
</dbReference>
<dbReference type="Pfam" id="PF00425">
    <property type="entry name" value="Chorismate_bind"/>
    <property type="match status" value="1"/>
</dbReference>
<evidence type="ECO:0000256" key="2">
    <source>
        <dbReference type="ARBA" id="ARBA00011575"/>
    </source>
</evidence>
<keyword evidence="5" id="KW-0460">Magnesium</keyword>
<evidence type="ECO:0000256" key="5">
    <source>
        <dbReference type="ARBA" id="ARBA00022842"/>
    </source>
</evidence>
<evidence type="ECO:0000256" key="6">
    <source>
        <dbReference type="ARBA" id="ARBA00023239"/>
    </source>
</evidence>
<comment type="catalytic activity">
    <reaction evidence="8">
        <text>chorismate + L-glutamine = anthranilate + pyruvate + L-glutamate + H(+)</text>
        <dbReference type="Rhea" id="RHEA:21732"/>
        <dbReference type="ChEBI" id="CHEBI:15361"/>
        <dbReference type="ChEBI" id="CHEBI:15378"/>
        <dbReference type="ChEBI" id="CHEBI:16567"/>
        <dbReference type="ChEBI" id="CHEBI:29748"/>
        <dbReference type="ChEBI" id="CHEBI:29985"/>
        <dbReference type="ChEBI" id="CHEBI:58359"/>
        <dbReference type="EC" id="4.1.3.27"/>
    </reaction>
</comment>
<dbReference type="GO" id="GO:0046872">
    <property type="term" value="F:metal ion binding"/>
    <property type="evidence" value="ECO:0007669"/>
    <property type="project" value="UniProtKB-KW"/>
</dbReference>
<dbReference type="GO" id="GO:0004049">
    <property type="term" value="F:anthranilate synthase activity"/>
    <property type="evidence" value="ECO:0007669"/>
    <property type="project" value="UniProtKB-EC"/>
</dbReference>
<evidence type="ECO:0000259" key="10">
    <source>
        <dbReference type="Pfam" id="PF04715"/>
    </source>
</evidence>
<keyword evidence="12" id="KW-1185">Reference proteome</keyword>
<name>A0A1H7SKM1_STIAU</name>
<evidence type="ECO:0000259" key="9">
    <source>
        <dbReference type="Pfam" id="PF00425"/>
    </source>
</evidence>
<dbReference type="PANTHER" id="PTHR11236:SF48">
    <property type="entry name" value="ISOCHORISMATE SYNTHASE MENF"/>
    <property type="match status" value="1"/>
</dbReference>
<evidence type="ECO:0000256" key="8">
    <source>
        <dbReference type="ARBA" id="ARBA00047683"/>
    </source>
</evidence>
<dbReference type="SUPFAM" id="SSF56322">
    <property type="entry name" value="ADC synthase"/>
    <property type="match status" value="1"/>
</dbReference>
<feature type="domain" description="Chorismate-utilising enzyme C-terminal" evidence="9">
    <location>
        <begin position="230"/>
        <end position="484"/>
    </location>
</feature>
<dbReference type="EMBL" id="FOAP01000008">
    <property type="protein sequence ID" value="SEL73008.1"/>
    <property type="molecule type" value="Genomic_DNA"/>
</dbReference>
<accession>A0A1H7SKM1</accession>
<evidence type="ECO:0000256" key="7">
    <source>
        <dbReference type="ARBA" id="ARBA00025634"/>
    </source>
</evidence>
<keyword evidence="4" id="KW-0479">Metal-binding</keyword>
<dbReference type="Pfam" id="PF04715">
    <property type="entry name" value="Anth_synt_I_N"/>
    <property type="match status" value="1"/>
</dbReference>
<protein>
    <recommendedName>
        <fullName evidence="3">Anthranilate synthase component 1</fullName>
    </recommendedName>
</protein>
<gene>
    <name evidence="11" type="ORF">SAMN05444354_10824</name>
</gene>
<organism evidence="11 12">
    <name type="scientific">Stigmatella aurantiaca</name>
    <dbReference type="NCBI Taxonomy" id="41"/>
    <lineage>
        <taxon>Bacteria</taxon>
        <taxon>Pseudomonadati</taxon>
        <taxon>Myxococcota</taxon>
        <taxon>Myxococcia</taxon>
        <taxon>Myxococcales</taxon>
        <taxon>Cystobacterineae</taxon>
        <taxon>Archangiaceae</taxon>
        <taxon>Stigmatella</taxon>
    </lineage>
</organism>
<reference evidence="12" key="1">
    <citation type="submission" date="2016-10" db="EMBL/GenBank/DDBJ databases">
        <authorList>
            <person name="Varghese N."/>
            <person name="Submissions S."/>
        </authorList>
    </citation>
    <scope>NUCLEOTIDE SEQUENCE [LARGE SCALE GENOMIC DNA]</scope>
    <source>
        <strain evidence="12">DSM 17044</strain>
    </source>
</reference>
<dbReference type="AlphaFoldDB" id="A0A1H7SKM1"/>
<comment type="cofactor">
    <cofactor evidence="1">
        <name>Mg(2+)</name>
        <dbReference type="ChEBI" id="CHEBI:18420"/>
    </cofactor>
</comment>
<evidence type="ECO:0000256" key="1">
    <source>
        <dbReference type="ARBA" id="ARBA00001946"/>
    </source>
</evidence>
<dbReference type="InterPro" id="IPR015890">
    <property type="entry name" value="Chorismate_C"/>
</dbReference>
<dbReference type="Proteomes" id="UP000182719">
    <property type="component" value="Unassembled WGS sequence"/>
</dbReference>
<dbReference type="InterPro" id="IPR005801">
    <property type="entry name" value="ADC_synthase"/>
</dbReference>
<sequence length="501" mass="54888">MTMNAEERKAAYRQRAEKGEAVPVSVDIPADLDTPLSVYLKLGLGAGQRGFVLESCHGGESFGRYSHVGTAPAGRVRLDRGGATVWRGERQERRDGKPLDVLRTLWKELAVASLPGEAPFLGGLVGYMGYNCMSWFERHIPDRHPSDLSFPDSEWLLCEEFVTHDSRSQSLRPTVIARPSMFGSVAQALKDAEERAEALAERLRRPLPPEAYTSAPKMRGEPEMVVHWDRAGYEAAVERVKEYIRAGDCMQVVLARRFESPGAPPPLSLYRALRRVNPSPYLFLVELGEARALVGASPELLVQVRDGDVVVRPIAGTRRRGNSEAEDQALEKELLADEKERAEHTMLVDLGRNDVGRVAAPGSVKVEELMIIERYSHVMHIVSQVRGKLGKGFDALDALACTFPAGTVSGAPKIRAMQIIDELEPMRRGPYSGAVGYLSFCGTLDVAIALRTFFVDGDRTFWTAGAGLVADSVPRLEADETEAKARALGAALKLAREGGGR</sequence>